<evidence type="ECO:0000313" key="2">
    <source>
        <dbReference type="Proteomes" id="UP000499080"/>
    </source>
</evidence>
<dbReference type="Proteomes" id="UP000499080">
    <property type="component" value="Unassembled WGS sequence"/>
</dbReference>
<accession>A0A4Y2L892</accession>
<gene>
    <name evidence="1" type="ORF">AVEN_22525_1</name>
</gene>
<organism evidence="1 2">
    <name type="scientific">Araneus ventricosus</name>
    <name type="common">Orbweaver spider</name>
    <name type="synonym">Epeira ventricosa</name>
    <dbReference type="NCBI Taxonomy" id="182803"/>
    <lineage>
        <taxon>Eukaryota</taxon>
        <taxon>Metazoa</taxon>
        <taxon>Ecdysozoa</taxon>
        <taxon>Arthropoda</taxon>
        <taxon>Chelicerata</taxon>
        <taxon>Arachnida</taxon>
        <taxon>Araneae</taxon>
        <taxon>Araneomorphae</taxon>
        <taxon>Entelegynae</taxon>
        <taxon>Araneoidea</taxon>
        <taxon>Araneidae</taxon>
        <taxon>Araneus</taxon>
    </lineage>
</organism>
<name>A0A4Y2L892_ARAVE</name>
<dbReference type="EMBL" id="BGPR01005422">
    <property type="protein sequence ID" value="GBN10043.1"/>
    <property type="molecule type" value="Genomic_DNA"/>
</dbReference>
<evidence type="ECO:0000313" key="1">
    <source>
        <dbReference type="EMBL" id="GBN10043.1"/>
    </source>
</evidence>
<keyword evidence="2" id="KW-1185">Reference proteome</keyword>
<dbReference type="AlphaFoldDB" id="A0A4Y2L892"/>
<proteinExistence type="predicted"/>
<protein>
    <submittedName>
        <fullName evidence="1">Uncharacterized protein</fullName>
    </submittedName>
</protein>
<comment type="caution">
    <text evidence="1">The sequence shown here is derived from an EMBL/GenBank/DDBJ whole genome shotgun (WGS) entry which is preliminary data.</text>
</comment>
<sequence length="150" mass="17236">MQTCFPRFFHLLIIKEKKSELTYSEQKKRLQLVESTHERVVMHPIAAGKLCEELNLSEFPPLSQTKKGNLTKQRAERKSQEKACASFDGPTFCVPVRMRLASVIDHGINLQGRHNKKFKEKHLLFIKGTGKHGVEMNSMIRNNKGKSVDF</sequence>
<reference evidence="1 2" key="1">
    <citation type="journal article" date="2019" name="Sci. Rep.">
        <title>Orb-weaving spider Araneus ventricosus genome elucidates the spidroin gene catalogue.</title>
        <authorList>
            <person name="Kono N."/>
            <person name="Nakamura H."/>
            <person name="Ohtoshi R."/>
            <person name="Moran D.A.P."/>
            <person name="Shinohara A."/>
            <person name="Yoshida Y."/>
            <person name="Fujiwara M."/>
            <person name="Mori M."/>
            <person name="Tomita M."/>
            <person name="Arakawa K."/>
        </authorList>
    </citation>
    <scope>NUCLEOTIDE SEQUENCE [LARGE SCALE GENOMIC DNA]</scope>
</reference>